<feature type="domain" description="Glycoside hydrolase 131 catalytic N-terminal" evidence="2">
    <location>
        <begin position="27"/>
        <end position="298"/>
    </location>
</feature>
<protein>
    <recommendedName>
        <fullName evidence="2">Glycoside hydrolase 131 catalytic N-terminal domain-containing protein</fullName>
    </recommendedName>
</protein>
<evidence type="ECO:0000256" key="1">
    <source>
        <dbReference type="SAM" id="SignalP"/>
    </source>
</evidence>
<dbReference type="Proteomes" id="UP000011086">
    <property type="component" value="Unassembled WGS sequence"/>
</dbReference>
<dbReference type="PANTHER" id="PTHR34612">
    <property type="entry name" value="GH131_N DOMAIN-CONTAINING PROTEIN"/>
    <property type="match status" value="1"/>
</dbReference>
<name>A0AA97P4J1_PYRO3</name>
<dbReference type="AlphaFoldDB" id="A0AA97P4J1"/>
<dbReference type="Gene3D" id="2.60.120.1160">
    <property type="match status" value="1"/>
</dbReference>
<dbReference type="EMBL" id="JH792967">
    <property type="protein sequence ID" value="ELQ41834.1"/>
    <property type="molecule type" value="Genomic_DNA"/>
</dbReference>
<dbReference type="PANTHER" id="PTHR34612:SF2">
    <property type="entry name" value="GLYCOSIDE HYDROLASE 131 CATALYTIC N-TERMINAL DOMAIN-CONTAINING PROTEIN"/>
    <property type="match status" value="1"/>
</dbReference>
<organism evidence="3">
    <name type="scientific">Pyricularia oryzae (strain Y34)</name>
    <name type="common">Rice blast fungus</name>
    <name type="synonym">Magnaporthe oryzae</name>
    <dbReference type="NCBI Taxonomy" id="1143189"/>
    <lineage>
        <taxon>Eukaryota</taxon>
        <taxon>Fungi</taxon>
        <taxon>Dikarya</taxon>
        <taxon>Ascomycota</taxon>
        <taxon>Pezizomycotina</taxon>
        <taxon>Sordariomycetes</taxon>
        <taxon>Sordariomycetidae</taxon>
        <taxon>Magnaporthales</taxon>
        <taxon>Pyriculariaceae</taxon>
        <taxon>Pyricularia</taxon>
    </lineage>
</organism>
<sequence>MRSFTVASAIFGGLLATSPVYGQQCKLQFDGRVPANFKPANFDTANNIFNPSNVLGKGLKFSDVIELPTLAQQSIFDVAGKTKAVEVTIKYDRHPTPGILLLIALGELGKLAQNGFRRTELLIASNNGTDDATKGVKTLHFSIAKDLKKPLNLTHEYQLVFLEDNKFSTNQIVVKTGTIDGQANTNPDTLNVFGNVASSPPKLLFSTPFGADGFHNFAMTLDFTKNTTQVFFSKGNEPLKAVSKAEPNDVSGGGQFHFGCLKKGVGKVKDVVREGIQEPNINEGVIYGGIFMEDSANGCISLSAAAGAKAGAVGGAVAGAGAGGAVAKAGAKVAGAAVKKVSQPPRLPKLPTRRALSSLDVLEMRLSSLAPRPR</sequence>
<gene>
    <name evidence="3" type="ORF">OOU_Y34scaffold00251g20</name>
</gene>
<feature type="chain" id="PRO_5041652831" description="Glycoside hydrolase 131 catalytic N-terminal domain-containing protein" evidence="1">
    <location>
        <begin position="23"/>
        <end position="374"/>
    </location>
</feature>
<accession>A0AA97P4J1</accession>
<proteinExistence type="predicted"/>
<dbReference type="InterPro" id="IPR041524">
    <property type="entry name" value="GH131_N"/>
</dbReference>
<evidence type="ECO:0000313" key="3">
    <source>
        <dbReference type="EMBL" id="ELQ41834.1"/>
    </source>
</evidence>
<dbReference type="Pfam" id="PF18271">
    <property type="entry name" value="GH131_N"/>
    <property type="match status" value="1"/>
</dbReference>
<keyword evidence="1" id="KW-0732">Signal</keyword>
<evidence type="ECO:0000259" key="2">
    <source>
        <dbReference type="Pfam" id="PF18271"/>
    </source>
</evidence>
<feature type="signal peptide" evidence="1">
    <location>
        <begin position="1"/>
        <end position="22"/>
    </location>
</feature>
<reference evidence="3" key="1">
    <citation type="journal article" date="2012" name="PLoS Genet.">
        <title>Comparative analysis of the genomes of two field isolates of the rice blast fungus Magnaporthe oryzae.</title>
        <authorList>
            <person name="Xue M."/>
            <person name="Yang J."/>
            <person name="Li Z."/>
            <person name="Hu S."/>
            <person name="Yao N."/>
            <person name="Dean R.A."/>
            <person name="Zhao W."/>
            <person name="Shen M."/>
            <person name="Zhang H."/>
            <person name="Li C."/>
            <person name="Liu L."/>
            <person name="Cao L."/>
            <person name="Xu X."/>
            <person name="Xing Y."/>
            <person name="Hsiang T."/>
            <person name="Zhang Z."/>
            <person name="Xu J.R."/>
            <person name="Peng Y.L."/>
        </authorList>
    </citation>
    <scope>NUCLEOTIDE SEQUENCE</scope>
    <source>
        <strain evidence="3">Y34</strain>
    </source>
</reference>